<evidence type="ECO:0000256" key="1">
    <source>
        <dbReference type="RuleBase" id="RU003832"/>
    </source>
</evidence>
<comment type="subcellular location">
    <subcellularLocation>
        <location evidence="1">Golgi apparatus</location>
        <location evidence="1">Golgi stack membrane</location>
        <topology evidence="1">Single-pass type II membrane protein</topology>
    </subcellularLocation>
</comment>
<protein>
    <recommendedName>
        <fullName evidence="1">Fucosyltransferase</fullName>
        <ecNumber evidence="1">2.4.1.-</ecNumber>
    </recommendedName>
</protein>
<feature type="domain" description="Fucosyltransferase C-terminal" evidence="2">
    <location>
        <begin position="366"/>
        <end position="450"/>
    </location>
</feature>
<dbReference type="Proteomes" id="UP001190700">
    <property type="component" value="Unassembled WGS sequence"/>
</dbReference>
<dbReference type="InterPro" id="IPR055270">
    <property type="entry name" value="Glyco_tran_10_C"/>
</dbReference>
<dbReference type="Pfam" id="PF00852">
    <property type="entry name" value="Glyco_transf_10"/>
    <property type="match status" value="1"/>
</dbReference>
<dbReference type="InterPro" id="IPR038577">
    <property type="entry name" value="GT10-like_C_sf"/>
</dbReference>
<keyword evidence="4" id="KW-1185">Reference proteome</keyword>
<dbReference type="GO" id="GO:0016757">
    <property type="term" value="F:glycosyltransferase activity"/>
    <property type="evidence" value="ECO:0007669"/>
    <property type="project" value="UniProtKB-UniRule"/>
</dbReference>
<keyword evidence="1" id="KW-0328">Glycosyltransferase</keyword>
<accession>A0AAE0CDQ9</accession>
<keyword evidence="1" id="KW-0333">Golgi apparatus</keyword>
<dbReference type="EC" id="2.4.1.-" evidence="1"/>
<dbReference type="GO" id="GO:0032580">
    <property type="term" value="C:Golgi cisterna membrane"/>
    <property type="evidence" value="ECO:0007669"/>
    <property type="project" value="UniProtKB-SubCell"/>
</dbReference>
<evidence type="ECO:0000313" key="4">
    <source>
        <dbReference type="Proteomes" id="UP001190700"/>
    </source>
</evidence>
<dbReference type="Gene3D" id="3.40.50.11660">
    <property type="entry name" value="Glycosyl transferase family 10, C-terminal domain"/>
    <property type="match status" value="1"/>
</dbReference>
<gene>
    <name evidence="3" type="ORF">CYMTET_38378</name>
</gene>
<comment type="caution">
    <text evidence="3">The sequence shown here is derived from an EMBL/GenBank/DDBJ whole genome shotgun (WGS) entry which is preliminary data.</text>
</comment>
<keyword evidence="1" id="KW-0812">Transmembrane</keyword>
<organism evidence="3 4">
    <name type="scientific">Cymbomonas tetramitiformis</name>
    <dbReference type="NCBI Taxonomy" id="36881"/>
    <lineage>
        <taxon>Eukaryota</taxon>
        <taxon>Viridiplantae</taxon>
        <taxon>Chlorophyta</taxon>
        <taxon>Pyramimonadophyceae</taxon>
        <taxon>Pyramimonadales</taxon>
        <taxon>Pyramimonadaceae</taxon>
        <taxon>Cymbomonas</taxon>
    </lineage>
</organism>
<reference evidence="3 4" key="1">
    <citation type="journal article" date="2015" name="Genome Biol. Evol.">
        <title>Comparative Genomics of a Bacterivorous Green Alga Reveals Evolutionary Causalities and Consequences of Phago-Mixotrophic Mode of Nutrition.</title>
        <authorList>
            <person name="Burns J.A."/>
            <person name="Paasch A."/>
            <person name="Narechania A."/>
            <person name="Kim E."/>
        </authorList>
    </citation>
    <scope>NUCLEOTIDE SEQUENCE [LARGE SCALE GENOMIC DNA]</scope>
    <source>
        <strain evidence="3 4">PLY_AMNH</strain>
    </source>
</reference>
<evidence type="ECO:0000313" key="3">
    <source>
        <dbReference type="EMBL" id="KAK3252344.1"/>
    </source>
</evidence>
<sequence length="468" mass="52511">MNKQERRTCQACTAVIFVSAVVIVALSASLGLYYADGDDDDANVVTVDLQVEFDNNFYNRYRDDKQFRVRFVTDFNGQVSTYAIALDSHARVYNGPISTYKESKFTTSLVFDNTRAANAFAVACSERVYDAFPTFETQTDVYGTMSLVYVTVDGARVTTAPTLSPSTARTSRNYLGGTLGALPPEEQRLADCSNQCESDDAVSVGADDIVIGVDEADPHTLRFKTAVADDVLAAAIILRTGQNASVNQSYVDPSRVTWQSEDWSAYLDIAYPLQVVLRTAEGQYNVAYVAYYHLLNTPRVYNVVARRVDASPYGESYTDYYNSALMTCFCAQYHTNVCNKSPMHVAARVGNVVILKVLIVDRPTLSRCVPVYHGSVHVSDYAPRSSPSYIDVREFESVGALATRLRYLYEHASGYAKYLQYKRQAFMLTHKMQISKRYMTCGLCKVISARMRYPVNWTRILRYDKFTK</sequence>
<keyword evidence="1" id="KW-0808">Transferase</keyword>
<dbReference type="EMBL" id="LGRX02025473">
    <property type="protein sequence ID" value="KAK3252344.1"/>
    <property type="molecule type" value="Genomic_DNA"/>
</dbReference>
<evidence type="ECO:0000259" key="2">
    <source>
        <dbReference type="Pfam" id="PF00852"/>
    </source>
</evidence>
<name>A0AAE0CDQ9_9CHLO</name>
<dbReference type="AlphaFoldDB" id="A0AAE0CDQ9"/>
<proteinExistence type="inferred from homology"/>
<keyword evidence="1" id="KW-0472">Membrane</keyword>
<dbReference type="SUPFAM" id="SSF53756">
    <property type="entry name" value="UDP-Glycosyltransferase/glycogen phosphorylase"/>
    <property type="match status" value="1"/>
</dbReference>
<feature type="transmembrane region" description="Helical" evidence="1">
    <location>
        <begin position="12"/>
        <end position="35"/>
    </location>
</feature>
<keyword evidence="1" id="KW-1133">Transmembrane helix</keyword>
<comment type="similarity">
    <text evidence="1">Belongs to the glycosyltransferase 10 family.</text>
</comment>